<gene>
    <name evidence="1" type="ORF">PVAG01_10599</name>
</gene>
<comment type="caution">
    <text evidence="1">The sequence shown here is derived from an EMBL/GenBank/DDBJ whole genome shotgun (WGS) entry which is preliminary data.</text>
</comment>
<accession>A0ABR4P2Q9</accession>
<keyword evidence="2" id="KW-1185">Reference proteome</keyword>
<dbReference type="EMBL" id="JBFCZG010000010">
    <property type="protein sequence ID" value="KAL3417589.1"/>
    <property type="molecule type" value="Genomic_DNA"/>
</dbReference>
<reference evidence="1 2" key="1">
    <citation type="submission" date="2024-06" db="EMBL/GenBank/DDBJ databases">
        <title>Complete genome of Phlyctema vagabunda strain 19-DSS-EL-015.</title>
        <authorList>
            <person name="Fiorenzani C."/>
        </authorList>
    </citation>
    <scope>NUCLEOTIDE SEQUENCE [LARGE SCALE GENOMIC DNA]</scope>
    <source>
        <strain evidence="1 2">19-DSS-EL-015</strain>
    </source>
</reference>
<evidence type="ECO:0000313" key="2">
    <source>
        <dbReference type="Proteomes" id="UP001629113"/>
    </source>
</evidence>
<dbReference type="Proteomes" id="UP001629113">
    <property type="component" value="Unassembled WGS sequence"/>
</dbReference>
<sequence length="39" mass="4330">MTTTTQHHILVLPMVGSMERQLEHASIRLCDITFAACSS</sequence>
<name>A0ABR4P2Q9_9HELO</name>
<evidence type="ECO:0000313" key="1">
    <source>
        <dbReference type="EMBL" id="KAL3417589.1"/>
    </source>
</evidence>
<organism evidence="1 2">
    <name type="scientific">Phlyctema vagabunda</name>
    <dbReference type="NCBI Taxonomy" id="108571"/>
    <lineage>
        <taxon>Eukaryota</taxon>
        <taxon>Fungi</taxon>
        <taxon>Dikarya</taxon>
        <taxon>Ascomycota</taxon>
        <taxon>Pezizomycotina</taxon>
        <taxon>Leotiomycetes</taxon>
        <taxon>Helotiales</taxon>
        <taxon>Dermateaceae</taxon>
        <taxon>Phlyctema</taxon>
    </lineage>
</organism>
<proteinExistence type="predicted"/>
<protein>
    <submittedName>
        <fullName evidence="1">Uncharacterized protein</fullName>
    </submittedName>
</protein>